<feature type="compositionally biased region" description="Low complexity" evidence="5">
    <location>
        <begin position="1443"/>
        <end position="1454"/>
    </location>
</feature>
<dbReference type="EMBL" id="JTDE01000403">
    <property type="protein sequence ID" value="KAF7261374.1"/>
    <property type="molecule type" value="Genomic_DNA"/>
</dbReference>
<feature type="domain" description="C2" evidence="6">
    <location>
        <begin position="767"/>
        <end position="897"/>
    </location>
</feature>
<dbReference type="GO" id="GO:0004435">
    <property type="term" value="F:phosphatidylinositol-4,5-bisphosphate phospholipase C activity"/>
    <property type="evidence" value="ECO:0007669"/>
    <property type="project" value="UniProtKB-EC"/>
</dbReference>
<dbReference type="PRINTS" id="PR00390">
    <property type="entry name" value="PHPHLIPASEC"/>
</dbReference>
<protein>
    <recommendedName>
        <fullName evidence="4">Phosphoinositide phospholipase C</fullName>
        <ecNumber evidence="4">3.1.4.11</ecNumber>
    </recommendedName>
</protein>
<feature type="compositionally biased region" description="Basic and acidic residues" evidence="5">
    <location>
        <begin position="1462"/>
        <end position="1472"/>
    </location>
</feature>
<dbReference type="PANTHER" id="PTHR10336">
    <property type="entry name" value="PHOSPHOINOSITIDE-SPECIFIC PHOSPHOLIPASE C FAMILY PROTEIN"/>
    <property type="match status" value="1"/>
</dbReference>
<dbReference type="EC" id="3.1.4.11" evidence="4"/>
<dbReference type="CDD" id="cd16206">
    <property type="entry name" value="EFh_PRIP"/>
    <property type="match status" value="1"/>
</dbReference>
<feature type="region of interest" description="Disordered" evidence="5">
    <location>
        <begin position="1113"/>
        <end position="1146"/>
    </location>
</feature>
<accession>A0A8S9Z3V2</accession>
<feature type="region of interest" description="Disordered" evidence="5">
    <location>
        <begin position="1201"/>
        <end position="1260"/>
    </location>
</feature>
<dbReference type="Pfam" id="PF00387">
    <property type="entry name" value="PI-PLC-Y"/>
    <property type="match status" value="1"/>
</dbReference>
<dbReference type="Pfam" id="PF00168">
    <property type="entry name" value="C2"/>
    <property type="match status" value="1"/>
</dbReference>
<dbReference type="GO" id="GO:0005737">
    <property type="term" value="C:cytoplasm"/>
    <property type="evidence" value="ECO:0007669"/>
    <property type="project" value="UniProtKB-SubCell"/>
</dbReference>
<dbReference type="InterPro" id="IPR011992">
    <property type="entry name" value="EF-hand-dom_pair"/>
</dbReference>
<dbReference type="SUPFAM" id="SSF47473">
    <property type="entry name" value="EF-hand"/>
    <property type="match status" value="1"/>
</dbReference>
<dbReference type="Gene3D" id="2.60.40.150">
    <property type="entry name" value="C2 domain"/>
    <property type="match status" value="1"/>
</dbReference>
<feature type="region of interest" description="Disordered" evidence="5">
    <location>
        <begin position="1437"/>
        <end position="1472"/>
    </location>
</feature>
<evidence type="ECO:0000256" key="5">
    <source>
        <dbReference type="SAM" id="MobiDB-lite"/>
    </source>
</evidence>
<dbReference type="GO" id="GO:0051209">
    <property type="term" value="P:release of sequestered calcium ion into cytosol"/>
    <property type="evidence" value="ECO:0007669"/>
    <property type="project" value="TreeGrafter"/>
</dbReference>
<dbReference type="Gene3D" id="1.10.238.10">
    <property type="entry name" value="EF-hand"/>
    <property type="match status" value="1"/>
</dbReference>
<dbReference type="SMART" id="SM00148">
    <property type="entry name" value="PLCXc"/>
    <property type="match status" value="1"/>
</dbReference>
<dbReference type="Proteomes" id="UP000822476">
    <property type="component" value="Unassembled WGS sequence"/>
</dbReference>
<keyword evidence="4" id="KW-0378">Hydrolase</keyword>
<dbReference type="GO" id="GO:0032228">
    <property type="term" value="P:regulation of synaptic transmission, GABAergic"/>
    <property type="evidence" value="ECO:0007669"/>
    <property type="project" value="TreeGrafter"/>
</dbReference>
<dbReference type="PROSITE" id="PS50004">
    <property type="entry name" value="C2"/>
    <property type="match status" value="1"/>
</dbReference>
<comment type="subcellular location">
    <subcellularLocation>
        <location evidence="1">Cytoplasm</location>
    </subcellularLocation>
</comment>
<dbReference type="InterPro" id="IPR001192">
    <property type="entry name" value="PI-PLC_fam"/>
</dbReference>
<dbReference type="SUPFAM" id="SSF51695">
    <property type="entry name" value="PLC-like phosphodiesterases"/>
    <property type="match status" value="1"/>
</dbReference>
<dbReference type="Gene3D" id="2.30.29.30">
    <property type="entry name" value="Pleckstrin-homology domain (PH domain)/Phosphotyrosine-binding domain (PTB)"/>
    <property type="match status" value="1"/>
</dbReference>
<feature type="region of interest" description="Disordered" evidence="5">
    <location>
        <begin position="72"/>
        <end position="101"/>
    </location>
</feature>
<dbReference type="InterPro" id="IPR017946">
    <property type="entry name" value="PLC-like_Pdiesterase_TIM-brl"/>
</dbReference>
<dbReference type="InterPro" id="IPR011993">
    <property type="entry name" value="PH-like_dom_sf"/>
</dbReference>
<feature type="compositionally biased region" description="Low complexity" evidence="5">
    <location>
        <begin position="1048"/>
        <end position="1066"/>
    </location>
</feature>
<evidence type="ECO:0000256" key="2">
    <source>
        <dbReference type="ARBA" id="ARBA00022490"/>
    </source>
</evidence>
<sequence length="1472" mass="163008">MRNGSALTKLRTSGRQYKRTFYLDDQLRCIRWVSSNKRHARAQIHITEIHDVQLGCSTRAAHSLNRRRQLSLTPAGANPPAGGSGNALQFNHNASRSPTTLHRHTLTASAASSPVLPLGQANAARLNLTSSTFTITYGPDFDALELLANSPEEADIWVTGIKCLMTGAQDPHLLEERQKPRDRWLHQVFQEADHQKVGYLTEHQVLQLIQAKNPDLSETHFRQQWKESDYRSREHKGRLDCAEFIKFFKKISTRQEIYHLLVRYASGAELLTQDDLRHFLESEQSQSGVTTEYCKQFIEHFEPCKENRQLGLMGIDGFTAFLLSRECDVFNSSHLHVCQDMSQPITHYYVAASHKTFLLEDQIIGPCSVEGYRRALLSGCRYIEIEVYDGYDGYPVVRRANSRPSGIPAKAVLEMINALAFQRSDYPLIISIECFASATQQLTLANLLLSCFASRLLMPSTEFFFNLSDTQLEAEEHAGRFRDAYRKHSVTTVDLRNEASLYTSDGAHVRWPSPRDLIGRILLKGKRLPKGSMVSTGGEYSNGRNPSSRLVSRYMANIQSSAIIKELSDLFFFDCAACASIPTVYETKGNLPGNLNLRGSKPTSIFQRHEIQSSNSLKVGPSLYVVGTHSETGFPYRKITPATITMTPDQPHLGLLSPGQDRSRVHPYHFVQITESEASKAMGHAAGELVQYTRNLLFEVIPSPSRADSSNLNPIDVWAWGGQVVPLNYQTAGLVMDLATGFFARNGACGYVLKPALYRHVSSFFTPAAEYVVGSHLRTPDTLPQIFRLKILSAQQLPKPRGSVSKGDTIEPYVVVEIHGIPIDCAEQRTSTAAAGNASGYNAIFNDTFEFCVQLGSLALVRFVVLDDHAIGDDFIGQNTIPFDCLLSGYRHVRLRSDTGEPIPQATLFVHITISSRTEDGAQAHTSGVLQRWRARKKQYTQIKKIGTSTFDDIFKTATVTLHQAIELRSSLLTAFDQFRQYCGETSSTMSMAQCIRALASRLNTACGSPEAWPVRMRIRHEDDLPHLELQASSPLFGSNVSVFPGSSSLGDSSSQRSSSSRFSPSPGLHRSPSVILSTRSFFQRRMRRDSRSIDEETSSGLSIDVNALSMSVGATDKPREVSPLSIPPPRRSSIQSNSSSISSLSVGGFDKMRRTISGFETFIETAKTVIKQGPYLRVKLQHAQRTALEAYTAFLENLKDPKGTNSHTGSTAFASTEDAQQESDMGNVRRSHLSATIGRHQGSTQNERGPEERRAPTGSGHALYWRKMSRIADNVTWNLRLLIGQADQMTNTLTELNSWLRQAREAGSATGLLSTSSKEIMNDIGDKLDSTSSLNDTVQEPTKDDTVASSNTFAGLSHCAYDSSVRQSGMSNYRAADVNSNPGNSQSTEPLNPVKSNDSVLTQTKPSRQLTSCLKSTQAINPPKTAASTTHCVPTEHNFQTNSIPSNSNSDIPRFPSQLRRTSDRGNNKST</sequence>
<dbReference type="InterPro" id="IPR015359">
    <property type="entry name" value="PLC_EF-hand-like"/>
</dbReference>
<organism evidence="8 9">
    <name type="scientific">Paragonimus skrjabini miyazakii</name>
    <dbReference type="NCBI Taxonomy" id="59628"/>
    <lineage>
        <taxon>Eukaryota</taxon>
        <taxon>Metazoa</taxon>
        <taxon>Spiralia</taxon>
        <taxon>Lophotrochozoa</taxon>
        <taxon>Platyhelminthes</taxon>
        <taxon>Trematoda</taxon>
        <taxon>Digenea</taxon>
        <taxon>Plagiorchiida</taxon>
        <taxon>Troglotremata</taxon>
        <taxon>Troglotrematidae</taxon>
        <taxon>Paragonimus</taxon>
    </lineage>
</organism>
<dbReference type="GO" id="GO:0048015">
    <property type="term" value="P:phosphatidylinositol-mediated signaling"/>
    <property type="evidence" value="ECO:0007669"/>
    <property type="project" value="TreeGrafter"/>
</dbReference>
<dbReference type="PANTHER" id="PTHR10336:SF196">
    <property type="entry name" value="PHOSPHOINOSITIDE PHOSPHOLIPASE C"/>
    <property type="match status" value="1"/>
</dbReference>
<feature type="compositionally biased region" description="Low complexity" evidence="5">
    <location>
        <begin position="1132"/>
        <end position="1146"/>
    </location>
</feature>
<proteinExistence type="predicted"/>
<gene>
    <name evidence="8" type="ORF">EG68_01223</name>
</gene>
<feature type="compositionally biased region" description="Polar residues" evidence="5">
    <location>
        <begin position="1379"/>
        <end position="1401"/>
    </location>
</feature>
<dbReference type="Pfam" id="PF00388">
    <property type="entry name" value="PI-PLC-X"/>
    <property type="match status" value="1"/>
</dbReference>
<evidence type="ECO:0000313" key="9">
    <source>
        <dbReference type="Proteomes" id="UP000822476"/>
    </source>
</evidence>
<evidence type="ECO:0000256" key="3">
    <source>
        <dbReference type="ARBA" id="ARBA00023224"/>
    </source>
</evidence>
<keyword evidence="4" id="KW-0443">Lipid metabolism</keyword>
<dbReference type="Gene3D" id="3.20.20.190">
    <property type="entry name" value="Phosphatidylinositol (PI) phosphodiesterase"/>
    <property type="match status" value="1"/>
</dbReference>
<dbReference type="CDD" id="cd00275">
    <property type="entry name" value="C2_PLC_like"/>
    <property type="match status" value="1"/>
</dbReference>
<evidence type="ECO:0000259" key="6">
    <source>
        <dbReference type="PROSITE" id="PS50004"/>
    </source>
</evidence>
<dbReference type="SMART" id="SM00149">
    <property type="entry name" value="PLCYc"/>
    <property type="match status" value="1"/>
</dbReference>
<name>A0A8S9Z3V2_9TREM</name>
<keyword evidence="2" id="KW-0963">Cytoplasm</keyword>
<feature type="compositionally biased region" description="Polar residues" evidence="5">
    <location>
        <begin position="88"/>
        <end position="101"/>
    </location>
</feature>
<dbReference type="PROSITE" id="PS50008">
    <property type="entry name" value="PIPLC_Y_DOMAIN"/>
    <property type="match status" value="1"/>
</dbReference>
<feature type="domain" description="PI-PLC Y-box" evidence="7">
    <location>
        <begin position="668"/>
        <end position="759"/>
    </location>
</feature>
<keyword evidence="9" id="KW-1185">Reference proteome</keyword>
<dbReference type="GO" id="GO:0016042">
    <property type="term" value="P:lipid catabolic process"/>
    <property type="evidence" value="ECO:0007669"/>
    <property type="project" value="UniProtKB-KW"/>
</dbReference>
<dbReference type="SMART" id="SM00239">
    <property type="entry name" value="C2"/>
    <property type="match status" value="1"/>
</dbReference>
<keyword evidence="4" id="KW-0442">Lipid degradation</keyword>
<dbReference type="InterPro" id="IPR000909">
    <property type="entry name" value="PLipase_C_PInositol-sp_X_dom"/>
</dbReference>
<dbReference type="GO" id="GO:0007214">
    <property type="term" value="P:gamma-aminobutyric acid signaling pathway"/>
    <property type="evidence" value="ECO:0007669"/>
    <property type="project" value="TreeGrafter"/>
</dbReference>
<dbReference type="InterPro" id="IPR035892">
    <property type="entry name" value="C2_domain_sf"/>
</dbReference>
<dbReference type="PROSITE" id="PS50007">
    <property type="entry name" value="PIPLC_X_DOMAIN"/>
    <property type="match status" value="1"/>
</dbReference>
<evidence type="ECO:0000256" key="1">
    <source>
        <dbReference type="ARBA" id="ARBA00004496"/>
    </source>
</evidence>
<dbReference type="InterPro" id="IPR000008">
    <property type="entry name" value="C2_dom"/>
</dbReference>
<dbReference type="GO" id="GO:0046488">
    <property type="term" value="P:phosphatidylinositol metabolic process"/>
    <property type="evidence" value="ECO:0007669"/>
    <property type="project" value="TreeGrafter"/>
</dbReference>
<feature type="region of interest" description="Disordered" evidence="5">
    <location>
        <begin position="1048"/>
        <end position="1073"/>
    </location>
</feature>
<comment type="catalytic activity">
    <reaction evidence="4">
        <text>a 1,2-diacyl-sn-glycero-3-phospho-(1D-myo-inositol-4,5-bisphosphate) + H2O = 1D-myo-inositol 1,4,5-trisphosphate + a 1,2-diacyl-sn-glycerol + H(+)</text>
        <dbReference type="Rhea" id="RHEA:33179"/>
        <dbReference type="ChEBI" id="CHEBI:15377"/>
        <dbReference type="ChEBI" id="CHEBI:15378"/>
        <dbReference type="ChEBI" id="CHEBI:17815"/>
        <dbReference type="ChEBI" id="CHEBI:58456"/>
        <dbReference type="ChEBI" id="CHEBI:203600"/>
        <dbReference type="EC" id="3.1.4.11"/>
    </reaction>
</comment>
<dbReference type="FunFam" id="1.10.238.10:FF:000005">
    <property type="entry name" value="Phosphoinositide phospholipase C"/>
    <property type="match status" value="1"/>
</dbReference>
<dbReference type="InterPro" id="IPR001711">
    <property type="entry name" value="PLipase_C_Pinositol-sp_Y"/>
</dbReference>
<dbReference type="SUPFAM" id="SSF49562">
    <property type="entry name" value="C2 domain (Calcium/lipid-binding domain, CaLB)"/>
    <property type="match status" value="1"/>
</dbReference>
<dbReference type="OrthoDB" id="269822at2759"/>
<feature type="region of interest" description="Disordered" evidence="5">
    <location>
        <begin position="1375"/>
        <end position="1401"/>
    </location>
</feature>
<keyword evidence="3" id="KW-0807">Transducer</keyword>
<evidence type="ECO:0000313" key="8">
    <source>
        <dbReference type="EMBL" id="KAF7261374.1"/>
    </source>
</evidence>
<comment type="caution">
    <text evidence="8">The sequence shown here is derived from an EMBL/GenBank/DDBJ whole genome shotgun (WGS) entry which is preliminary data.</text>
</comment>
<feature type="compositionally biased region" description="Polar residues" evidence="5">
    <location>
        <begin position="1204"/>
        <end position="1225"/>
    </location>
</feature>
<evidence type="ECO:0000259" key="7">
    <source>
        <dbReference type="PROSITE" id="PS50008"/>
    </source>
</evidence>
<dbReference type="Pfam" id="PF09279">
    <property type="entry name" value="EF-hand_like"/>
    <property type="match status" value="1"/>
</dbReference>
<evidence type="ECO:0000256" key="4">
    <source>
        <dbReference type="RuleBase" id="RU361133"/>
    </source>
</evidence>
<dbReference type="SUPFAM" id="SSF50729">
    <property type="entry name" value="PH domain-like"/>
    <property type="match status" value="2"/>
</dbReference>
<reference evidence="8" key="1">
    <citation type="submission" date="2019-07" db="EMBL/GenBank/DDBJ databases">
        <title>Annotation for the trematode Paragonimus miyazaki's.</title>
        <authorList>
            <person name="Choi Y.-J."/>
        </authorList>
    </citation>
    <scope>NUCLEOTIDE SEQUENCE</scope>
    <source>
        <strain evidence="8">Japan</strain>
    </source>
</reference>